<dbReference type="EMBL" id="CP035037">
    <property type="protein sequence ID" value="QAB16990.1"/>
    <property type="molecule type" value="Genomic_DNA"/>
</dbReference>
<reference evidence="1 2" key="1">
    <citation type="submission" date="2019-01" db="EMBL/GenBank/DDBJ databases">
        <title>Leucobacter muris sp. nov. isolated from the nose of a laboratory mouse.</title>
        <authorList>
            <person name="Benga L."/>
            <person name="Sproeer C."/>
            <person name="Schumann P."/>
            <person name="Verbarg S."/>
            <person name="Bunk B."/>
            <person name="Engelhardt E."/>
            <person name="Benten P.M."/>
            <person name="Sager M."/>
        </authorList>
    </citation>
    <scope>NUCLEOTIDE SEQUENCE [LARGE SCALE GENOMIC DNA]</scope>
    <source>
        <strain evidence="1 2">DSM 101948</strain>
    </source>
</reference>
<sequence length="186" mass="20655">MNTTLDNLTVLDHTGHAEAGVGYLEMREFNRFVWAWAEGARITTWLYSAGNLNSTSETDVRVDSSATASINLPATWLAADEISRLLQQLNRFPTPEDAANNKIGASLAIDLGKAVATADYRWPREEKPHYVHHMRCGGCEQLTLTFRPPRWAGDKIKVDCWCGYELTEAEFALAALIIKTDLEAAA</sequence>
<protein>
    <submittedName>
        <fullName evidence="1">Uncharacterized protein</fullName>
    </submittedName>
</protein>
<keyword evidence="2" id="KW-1185">Reference proteome</keyword>
<evidence type="ECO:0000313" key="2">
    <source>
        <dbReference type="Proteomes" id="UP000285768"/>
    </source>
</evidence>
<dbReference type="RefSeq" id="WP_128386268.1">
    <property type="nucleotide sequence ID" value="NZ_CP035037.1"/>
</dbReference>
<accession>A0ABX5QD59</accession>
<organism evidence="1 2">
    <name type="scientific">Leucobacter muris</name>
    <dbReference type="NCBI Taxonomy" id="1935379"/>
    <lineage>
        <taxon>Bacteria</taxon>
        <taxon>Bacillati</taxon>
        <taxon>Actinomycetota</taxon>
        <taxon>Actinomycetes</taxon>
        <taxon>Micrococcales</taxon>
        <taxon>Microbacteriaceae</taxon>
        <taxon>Leucobacter</taxon>
    </lineage>
</organism>
<dbReference type="Proteomes" id="UP000285768">
    <property type="component" value="Chromosome"/>
</dbReference>
<evidence type="ECO:0000313" key="1">
    <source>
        <dbReference type="EMBL" id="QAB16990.1"/>
    </source>
</evidence>
<name>A0ABX5QD59_9MICO</name>
<gene>
    <name evidence="1" type="ORF">Leucomu_02830</name>
</gene>
<proteinExistence type="predicted"/>